<evidence type="ECO:0000313" key="2">
    <source>
        <dbReference type="EMBL" id="SEI83278.1"/>
    </source>
</evidence>
<dbReference type="EMBL" id="FNZI01000001">
    <property type="protein sequence ID" value="SEI83278.1"/>
    <property type="molecule type" value="Genomic_DNA"/>
</dbReference>
<dbReference type="Pfam" id="PF20181">
    <property type="entry name" value="DUF6544"/>
    <property type="match status" value="1"/>
</dbReference>
<keyword evidence="1" id="KW-1133">Transmembrane helix</keyword>
<evidence type="ECO:0000256" key="1">
    <source>
        <dbReference type="SAM" id="Phobius"/>
    </source>
</evidence>
<dbReference type="STRING" id="1043493.SAMN05421637_0133"/>
<accession>A0A1H6TT87</accession>
<keyword evidence="1" id="KW-0472">Membrane</keyword>
<feature type="transmembrane region" description="Helical" evidence="1">
    <location>
        <begin position="20"/>
        <end position="37"/>
    </location>
</feature>
<dbReference type="AlphaFoldDB" id="A0A1H6TT87"/>
<gene>
    <name evidence="2" type="ORF">SAMN05421637_0133</name>
</gene>
<proteinExistence type="predicted"/>
<evidence type="ECO:0000313" key="3">
    <source>
        <dbReference type="Proteomes" id="UP000183315"/>
    </source>
</evidence>
<keyword evidence="1" id="KW-0812">Transmembrane</keyword>
<sequence length="302" mass="32494">MPQGTDAALDGRRGAEGARALAIGGALVAGAAAGWSWRARGPRSMRARFRRAYEAPFPPATRLATEEDIGGLPDAVARWLRHAGVVGKPVPNGMRARLSGRLRGAPDAPWMVVTGAQVNTFGADWTRWFHLDARLMGLPVEALHVMERGAATMRVDALSLVPVIREAGPEMNVAESVTLLNDACLMAPAVLLDAPIEWRDGHERGATAVWTADGVSVSAALEIDEEGRLVDFVSRDRYLRTGRHEVEQVPWATPVGTRRSADGVEVCGEGVARWGEGEDAWTYLEMRIDQVDYSAVPTVAGA</sequence>
<name>A0A1H6TT87_9MICO</name>
<dbReference type="RefSeq" id="WP_042212240.1">
    <property type="nucleotide sequence ID" value="NZ_BBLU01000001.1"/>
</dbReference>
<reference evidence="3" key="1">
    <citation type="submission" date="2016-10" db="EMBL/GenBank/DDBJ databases">
        <authorList>
            <person name="Varghese N."/>
        </authorList>
    </citation>
    <scope>NUCLEOTIDE SEQUENCE [LARGE SCALE GENOMIC DNA]</scope>
    <source>
        <strain evidence="3">DSM 24868</strain>
    </source>
</reference>
<dbReference type="Proteomes" id="UP000183315">
    <property type="component" value="Unassembled WGS sequence"/>
</dbReference>
<dbReference type="eggNOG" id="ENOG502ZA6T">
    <property type="taxonomic scope" value="Bacteria"/>
</dbReference>
<organism evidence="2 3">
    <name type="scientific">Demequina mangrovi</name>
    <dbReference type="NCBI Taxonomy" id="1043493"/>
    <lineage>
        <taxon>Bacteria</taxon>
        <taxon>Bacillati</taxon>
        <taxon>Actinomycetota</taxon>
        <taxon>Actinomycetes</taxon>
        <taxon>Micrococcales</taxon>
        <taxon>Demequinaceae</taxon>
        <taxon>Demequina</taxon>
    </lineage>
</organism>
<dbReference type="InterPro" id="IPR046674">
    <property type="entry name" value="DUF6544"/>
</dbReference>
<protein>
    <submittedName>
        <fullName evidence="2">Uncharacterized protein</fullName>
    </submittedName>
</protein>
<keyword evidence="3" id="KW-1185">Reference proteome</keyword>
<dbReference type="OrthoDB" id="3817559at2"/>